<dbReference type="AlphaFoldDB" id="A0A0L8C236"/>
<dbReference type="InterPro" id="IPR013096">
    <property type="entry name" value="Cupin_2"/>
</dbReference>
<evidence type="ECO:0000256" key="1">
    <source>
        <dbReference type="SAM" id="SignalP"/>
    </source>
</evidence>
<accession>A0A0L8C236</accession>
<dbReference type="RefSeq" id="WP_053247790.1">
    <property type="nucleotide sequence ID" value="NZ_LGAP01000002.1"/>
</dbReference>
<evidence type="ECO:0000313" key="3">
    <source>
        <dbReference type="EMBL" id="KOF20858.1"/>
    </source>
</evidence>
<proteinExistence type="predicted"/>
<dbReference type="SUPFAM" id="SSF51182">
    <property type="entry name" value="RmlC-like cupins"/>
    <property type="match status" value="1"/>
</dbReference>
<evidence type="ECO:0000259" key="2">
    <source>
        <dbReference type="Pfam" id="PF07883"/>
    </source>
</evidence>
<dbReference type="Gene3D" id="2.60.120.10">
    <property type="entry name" value="Jelly Rolls"/>
    <property type="match status" value="1"/>
</dbReference>
<dbReference type="PANTHER" id="PTHR38599:SF1">
    <property type="entry name" value="CUPIN DOMAIN PROTEIN (AFU_ORTHOLOGUE AFUA_3G13620)"/>
    <property type="match status" value="1"/>
</dbReference>
<protein>
    <submittedName>
        <fullName evidence="3">Cupin</fullName>
    </submittedName>
</protein>
<organism evidence="3 4">
    <name type="scientific">Ensifer adhaerens</name>
    <name type="common">Sinorhizobium morelense</name>
    <dbReference type="NCBI Taxonomy" id="106592"/>
    <lineage>
        <taxon>Bacteria</taxon>
        <taxon>Pseudomonadati</taxon>
        <taxon>Pseudomonadota</taxon>
        <taxon>Alphaproteobacteria</taxon>
        <taxon>Hyphomicrobiales</taxon>
        <taxon>Rhizobiaceae</taxon>
        <taxon>Sinorhizobium/Ensifer group</taxon>
        <taxon>Ensifer</taxon>
    </lineage>
</organism>
<evidence type="ECO:0000313" key="4">
    <source>
        <dbReference type="Proteomes" id="UP000037425"/>
    </source>
</evidence>
<keyword evidence="1" id="KW-0732">Signal</keyword>
<dbReference type="InterPro" id="IPR011051">
    <property type="entry name" value="RmlC_Cupin_sf"/>
</dbReference>
<dbReference type="PANTHER" id="PTHR38599">
    <property type="entry name" value="CUPIN DOMAIN PROTEIN (AFU_ORTHOLOGUE AFUA_3G13620)"/>
    <property type="match status" value="1"/>
</dbReference>
<name>A0A0L8C236_ENSAD</name>
<feature type="signal peptide" evidence="1">
    <location>
        <begin position="1"/>
        <end position="25"/>
    </location>
</feature>
<feature type="domain" description="Cupin type-2" evidence="2">
    <location>
        <begin position="51"/>
        <end position="115"/>
    </location>
</feature>
<dbReference type="PATRIC" id="fig|106592.7.peg.2705"/>
<sequence>MKTTSIIAATLLIVGGGLTLQAAHAQQHGLQRTDLLQNDISVPGREVVQVRVDLEPGAVSIKHSHPGEEVAYVLEGSLEYQLDGRKSVTLKAGETLFIPAGVNHVARNVGSGKASELATYIVKKATPLVVPAK</sequence>
<dbReference type="Proteomes" id="UP000037425">
    <property type="component" value="Unassembled WGS sequence"/>
</dbReference>
<reference evidence="4" key="1">
    <citation type="submission" date="2015-07" db="EMBL/GenBank/DDBJ databases">
        <title>Whole genome sequence of an Ensifer adhaerens strain isolated from a cave pool in the Wind Cave National Park.</title>
        <authorList>
            <person name="Eng W.W.H."/>
            <person name="Gan H.M."/>
            <person name="Barton H.A."/>
            <person name="Savka M.A."/>
        </authorList>
    </citation>
    <scope>NUCLEOTIDE SEQUENCE [LARGE SCALE GENOMIC DNA]</scope>
    <source>
        <strain evidence="4">SD006</strain>
    </source>
</reference>
<feature type="chain" id="PRO_5005581266" evidence="1">
    <location>
        <begin position="26"/>
        <end position="133"/>
    </location>
</feature>
<dbReference type="CDD" id="cd02235">
    <property type="entry name" value="cupin_BLL4011-like"/>
    <property type="match status" value="1"/>
</dbReference>
<dbReference type="Pfam" id="PF07883">
    <property type="entry name" value="Cupin_2"/>
    <property type="match status" value="1"/>
</dbReference>
<dbReference type="InterPro" id="IPR014710">
    <property type="entry name" value="RmlC-like_jellyroll"/>
</dbReference>
<comment type="caution">
    <text evidence="3">The sequence shown here is derived from an EMBL/GenBank/DDBJ whole genome shotgun (WGS) entry which is preliminary data.</text>
</comment>
<dbReference type="EMBL" id="LGAP01000002">
    <property type="protein sequence ID" value="KOF20858.1"/>
    <property type="molecule type" value="Genomic_DNA"/>
</dbReference>
<dbReference type="OrthoDB" id="9793521at2"/>
<gene>
    <name evidence="3" type="ORF">AC244_05365</name>
</gene>